<proteinExistence type="predicted"/>
<evidence type="ECO:0000313" key="1">
    <source>
        <dbReference type="EMBL" id="SMB84540.1"/>
    </source>
</evidence>
<sequence length="79" mass="8209">MTGVALQPENEPQARELREAAKTVETLDPEKVVAVVKYLKTVAGTNKPSASQVKAAAEVAAATGTHGGWLTKRPGQSPA</sequence>
<organism evidence="1 2">
    <name type="scientific">Deinococcus hopiensis KR-140</name>
    <dbReference type="NCBI Taxonomy" id="695939"/>
    <lineage>
        <taxon>Bacteria</taxon>
        <taxon>Thermotogati</taxon>
        <taxon>Deinococcota</taxon>
        <taxon>Deinococci</taxon>
        <taxon>Deinococcales</taxon>
        <taxon>Deinococcaceae</taxon>
        <taxon>Deinococcus</taxon>
    </lineage>
</organism>
<keyword evidence="2" id="KW-1185">Reference proteome</keyword>
<protein>
    <submittedName>
        <fullName evidence="1">Uncharacterized protein</fullName>
    </submittedName>
</protein>
<name>A0A1W1UU15_9DEIO</name>
<evidence type="ECO:0000313" key="2">
    <source>
        <dbReference type="Proteomes" id="UP000192582"/>
    </source>
</evidence>
<dbReference type="Proteomes" id="UP000192582">
    <property type="component" value="Unassembled WGS sequence"/>
</dbReference>
<gene>
    <name evidence="1" type="ORF">SAMN00790413_05183</name>
</gene>
<dbReference type="RefSeq" id="WP_084046922.1">
    <property type="nucleotide sequence ID" value="NZ_FWWU01000007.1"/>
</dbReference>
<dbReference type="EMBL" id="FWWU01000007">
    <property type="protein sequence ID" value="SMB84540.1"/>
    <property type="molecule type" value="Genomic_DNA"/>
</dbReference>
<accession>A0A1W1UU15</accession>
<reference evidence="1 2" key="1">
    <citation type="submission" date="2017-04" db="EMBL/GenBank/DDBJ databases">
        <authorList>
            <person name="Afonso C.L."/>
            <person name="Miller P.J."/>
            <person name="Scott M.A."/>
            <person name="Spackman E."/>
            <person name="Goraichik I."/>
            <person name="Dimitrov K.M."/>
            <person name="Suarez D.L."/>
            <person name="Swayne D.E."/>
        </authorList>
    </citation>
    <scope>NUCLEOTIDE SEQUENCE [LARGE SCALE GENOMIC DNA]</scope>
    <source>
        <strain evidence="1 2">KR-140</strain>
    </source>
</reference>
<dbReference type="AlphaFoldDB" id="A0A1W1UU15"/>